<reference evidence="2" key="1">
    <citation type="submission" date="2024-04" db="EMBL/GenBank/DDBJ databases">
        <title>Mariniflexile litorale, isolated from the shallow sediments of the Sea of Japan.</title>
        <authorList>
            <person name="Romanenko L."/>
            <person name="Isaeva M."/>
        </authorList>
    </citation>
    <scope>NUCLEOTIDE SEQUENCE [LARGE SCALE GENOMIC DNA]</scope>
    <source>
        <strain evidence="2">KMM 9835</strain>
    </source>
</reference>
<accession>A0AAU7EL04</accession>
<dbReference type="KEGG" id="mlil:QLS71_006280"/>
<sequence>MESFILNIFAIIGVFVGGYQLFLFLAKNSEERKRTDDDVWELINNCNECRIYASYYDVSLDEIRNIQGFKKHRIELLKIINEPANRKEALESISEKKQIKLNQIKDFENKRKIGYKYENEIFEIFDTYYKLTQDEIIDGFMKKFSTNQTKATEIFQECYNNWLITKVNTRIPTDEVFYEVGFILDSDGYKLTQNDLTRKEWLKKNNKVLDHRINLANDLPF</sequence>
<organism evidence="2 3">
    <name type="scientific">Mariniflexile litorale</name>
    <dbReference type="NCBI Taxonomy" id="3045158"/>
    <lineage>
        <taxon>Bacteria</taxon>
        <taxon>Pseudomonadati</taxon>
        <taxon>Bacteroidota</taxon>
        <taxon>Flavobacteriia</taxon>
        <taxon>Flavobacteriales</taxon>
        <taxon>Flavobacteriaceae</taxon>
        <taxon>Mariniflexile</taxon>
    </lineage>
</organism>
<dbReference type="EMBL" id="CP155618">
    <property type="protein sequence ID" value="XBL15621.1"/>
    <property type="molecule type" value="Genomic_DNA"/>
</dbReference>
<dbReference type="RefSeq" id="WP_308991620.1">
    <property type="nucleotide sequence ID" value="NZ_CP155618.1"/>
</dbReference>
<name>A0AAU7EL04_9FLAO</name>
<keyword evidence="1" id="KW-0472">Membrane</keyword>
<keyword evidence="1" id="KW-1133">Transmembrane helix</keyword>
<evidence type="ECO:0000256" key="1">
    <source>
        <dbReference type="SAM" id="Phobius"/>
    </source>
</evidence>
<keyword evidence="3" id="KW-1185">Reference proteome</keyword>
<evidence type="ECO:0000313" key="2">
    <source>
        <dbReference type="EMBL" id="XBL15621.1"/>
    </source>
</evidence>
<dbReference type="Proteomes" id="UP001224325">
    <property type="component" value="Chromosome"/>
</dbReference>
<proteinExistence type="predicted"/>
<keyword evidence="1" id="KW-0812">Transmembrane</keyword>
<dbReference type="AlphaFoldDB" id="A0AAU7EL04"/>
<protein>
    <submittedName>
        <fullName evidence="2">Uncharacterized protein</fullName>
    </submittedName>
</protein>
<feature type="transmembrane region" description="Helical" evidence="1">
    <location>
        <begin position="6"/>
        <end position="26"/>
    </location>
</feature>
<evidence type="ECO:0000313" key="3">
    <source>
        <dbReference type="Proteomes" id="UP001224325"/>
    </source>
</evidence>
<gene>
    <name evidence="2" type="ORF">QLS71_006280</name>
</gene>